<name>A0A1Q5TRP8_9EURO</name>
<dbReference type="EMBL" id="MNBE01000622">
    <property type="protein sequence ID" value="OKP02902.1"/>
    <property type="molecule type" value="Genomic_DNA"/>
</dbReference>
<comment type="caution">
    <text evidence="2">The sequence shown here is derived from an EMBL/GenBank/DDBJ whole genome shotgun (WGS) entry which is preliminary data.</text>
</comment>
<proteinExistence type="predicted"/>
<evidence type="ECO:0000313" key="3">
    <source>
        <dbReference type="Proteomes" id="UP000186955"/>
    </source>
</evidence>
<evidence type="ECO:0000256" key="1">
    <source>
        <dbReference type="SAM" id="MobiDB-lite"/>
    </source>
</evidence>
<evidence type="ECO:0000313" key="2">
    <source>
        <dbReference type="EMBL" id="OKP02902.1"/>
    </source>
</evidence>
<dbReference type="Proteomes" id="UP000186955">
    <property type="component" value="Unassembled WGS sequence"/>
</dbReference>
<feature type="region of interest" description="Disordered" evidence="1">
    <location>
        <begin position="1"/>
        <end position="24"/>
    </location>
</feature>
<organism evidence="2 3">
    <name type="scientific">Penicillium subrubescens</name>
    <dbReference type="NCBI Taxonomy" id="1316194"/>
    <lineage>
        <taxon>Eukaryota</taxon>
        <taxon>Fungi</taxon>
        <taxon>Dikarya</taxon>
        <taxon>Ascomycota</taxon>
        <taxon>Pezizomycotina</taxon>
        <taxon>Eurotiomycetes</taxon>
        <taxon>Eurotiomycetidae</taxon>
        <taxon>Eurotiales</taxon>
        <taxon>Aspergillaceae</taxon>
        <taxon>Penicillium</taxon>
    </lineage>
</organism>
<keyword evidence="3" id="KW-1185">Reference proteome</keyword>
<protein>
    <submittedName>
        <fullName evidence="2">Uncharacterized protein</fullName>
    </submittedName>
</protein>
<accession>A0A1Q5TRP8</accession>
<gene>
    <name evidence="2" type="ORF">PENSUB_6974</name>
</gene>
<reference evidence="2 3" key="1">
    <citation type="submission" date="2016-10" db="EMBL/GenBank/DDBJ databases">
        <title>Genome sequence of the ascomycete fungus Penicillium subrubescens.</title>
        <authorList>
            <person name="De Vries R.P."/>
            <person name="Peng M."/>
            <person name="Dilokpimol A."/>
            <person name="Hilden K."/>
            <person name="Makela M.R."/>
            <person name="Grigoriev I."/>
            <person name="Riley R."/>
            <person name="Granchi Z."/>
        </authorList>
    </citation>
    <scope>NUCLEOTIDE SEQUENCE [LARGE SCALE GENOMIC DNA]</scope>
    <source>
        <strain evidence="2 3">CBS 132785</strain>
    </source>
</reference>
<dbReference type="AlphaFoldDB" id="A0A1Q5TRP8"/>
<sequence>MLFQYTPDGLKRVEGKPQSSPPKTVKLAGYETQMEEVLPGQTVHWNISHPLPYLDNMVAGERYELFWPGAEYALWAWGTLRDNWDQQVGVEPELPRVVIPRGACCSITCVEQEDISDSQPYDDPPVEKSARM</sequence>